<keyword evidence="2" id="KW-1185">Reference proteome</keyword>
<name>A0A8J9VLV1_BRALA</name>
<sequence>MQQGTRDRLASEFEQRWESVFRQQWTPSMMITTATTVMAVTGTGMVITGTGMDITGTDTTAITTYWAAA</sequence>
<dbReference type="Proteomes" id="UP000838412">
    <property type="component" value="Chromosome 11"/>
</dbReference>
<proteinExistence type="predicted"/>
<dbReference type="AlphaFoldDB" id="A0A8J9VLV1"/>
<reference evidence="1" key="1">
    <citation type="submission" date="2022-01" db="EMBL/GenBank/DDBJ databases">
        <authorList>
            <person name="Braso-Vives M."/>
        </authorList>
    </citation>
    <scope>NUCLEOTIDE SEQUENCE</scope>
</reference>
<organism evidence="1 2">
    <name type="scientific">Branchiostoma lanceolatum</name>
    <name type="common">Common lancelet</name>
    <name type="synonym">Amphioxus lanceolatum</name>
    <dbReference type="NCBI Taxonomy" id="7740"/>
    <lineage>
        <taxon>Eukaryota</taxon>
        <taxon>Metazoa</taxon>
        <taxon>Chordata</taxon>
        <taxon>Cephalochordata</taxon>
        <taxon>Leptocardii</taxon>
        <taxon>Amphioxiformes</taxon>
        <taxon>Branchiostomatidae</taxon>
        <taxon>Branchiostoma</taxon>
    </lineage>
</organism>
<accession>A0A8J9VLV1</accession>
<evidence type="ECO:0000313" key="2">
    <source>
        <dbReference type="Proteomes" id="UP000838412"/>
    </source>
</evidence>
<evidence type="ECO:0000313" key="1">
    <source>
        <dbReference type="EMBL" id="CAH1240482.1"/>
    </source>
</evidence>
<gene>
    <name evidence="1" type="primary">Hypp6045</name>
    <name evidence="1" type="ORF">BLAG_LOCUS4438</name>
</gene>
<dbReference type="EMBL" id="OV696696">
    <property type="protein sequence ID" value="CAH1240482.1"/>
    <property type="molecule type" value="Genomic_DNA"/>
</dbReference>
<protein>
    <submittedName>
        <fullName evidence="1">Hypp6045 protein</fullName>
    </submittedName>
</protein>